<dbReference type="InterPro" id="IPR014347">
    <property type="entry name" value="Tautomerase/MIF_sf"/>
</dbReference>
<evidence type="ECO:0000313" key="3">
    <source>
        <dbReference type="Proteomes" id="UP001501570"/>
    </source>
</evidence>
<comment type="caution">
    <text evidence="2">The sequence shown here is derived from an EMBL/GenBank/DDBJ whole genome shotgun (WGS) entry which is preliminary data.</text>
</comment>
<dbReference type="Gene3D" id="3.10.450.50">
    <property type="match status" value="1"/>
</dbReference>
<evidence type="ECO:0000313" key="2">
    <source>
        <dbReference type="EMBL" id="GAA5186236.1"/>
    </source>
</evidence>
<dbReference type="SUPFAM" id="SSF55331">
    <property type="entry name" value="Tautomerase/MIF"/>
    <property type="match status" value="1"/>
</dbReference>
<dbReference type="PANTHER" id="PTHR38460">
    <property type="entry name" value="TAUTOMERASE YOLI-RELATED"/>
    <property type="match status" value="1"/>
</dbReference>
<dbReference type="Proteomes" id="UP001501570">
    <property type="component" value="Unassembled WGS sequence"/>
</dbReference>
<dbReference type="InterPro" id="IPR037401">
    <property type="entry name" value="SnoaL-like"/>
</dbReference>
<dbReference type="InterPro" id="IPR032710">
    <property type="entry name" value="NTF2-like_dom_sf"/>
</dbReference>
<evidence type="ECO:0000259" key="1">
    <source>
        <dbReference type="Pfam" id="PF12680"/>
    </source>
</evidence>
<protein>
    <recommendedName>
        <fullName evidence="1">SnoaL-like domain-containing protein</fullName>
    </recommendedName>
</protein>
<dbReference type="Pfam" id="PF14552">
    <property type="entry name" value="Tautomerase_2"/>
    <property type="match status" value="1"/>
</dbReference>
<dbReference type="EMBL" id="BAABJQ010000008">
    <property type="protein sequence ID" value="GAA5186236.1"/>
    <property type="molecule type" value="Genomic_DNA"/>
</dbReference>
<keyword evidence="3" id="KW-1185">Reference proteome</keyword>
<dbReference type="Gene3D" id="3.30.429.10">
    <property type="entry name" value="Macrophage Migration Inhibitory Factor"/>
    <property type="match status" value="1"/>
</dbReference>
<accession>A0ABP9RTJ5</accession>
<sequence>MPFVQISMARGKSPEYLEAVSQAVHDALVAELSMKPGDRFQIIEQHDPGELRFNRDFRGGPRSDDWIVFTITHGIDRSEPAKRRFYKTLVRLLQESPGVRPADVFVKMTVTPPENFSFADGVIGTDTAAAEALDAAAKISGTRSAYTQTELANAVTALLERSDRSPILPMLRDDVVLKVPTTLPYGGEFTGPTAFDGFFARFGRSDVWESFAISLDEIIESDKHLIARLTNNGVLKASGKTVVFQNLWLFEVTDGKLAHVQLYADTAAAQNPAG</sequence>
<gene>
    <name evidence="2" type="ORF">GCM10023322_32030</name>
</gene>
<feature type="domain" description="SnoaL-like" evidence="1">
    <location>
        <begin position="157"/>
        <end position="259"/>
    </location>
</feature>
<name>A0ABP9RTJ5_9ACTN</name>
<reference evidence="3" key="1">
    <citation type="journal article" date="2019" name="Int. J. Syst. Evol. Microbiol.">
        <title>The Global Catalogue of Microorganisms (GCM) 10K type strain sequencing project: providing services to taxonomists for standard genome sequencing and annotation.</title>
        <authorList>
            <consortium name="The Broad Institute Genomics Platform"/>
            <consortium name="The Broad Institute Genome Sequencing Center for Infectious Disease"/>
            <person name="Wu L."/>
            <person name="Ma J."/>
        </authorList>
    </citation>
    <scope>NUCLEOTIDE SEQUENCE [LARGE SCALE GENOMIC DNA]</scope>
    <source>
        <strain evidence="3">JCM 18304</strain>
    </source>
</reference>
<dbReference type="PANTHER" id="PTHR38460:SF1">
    <property type="entry name" value="TAUTOMERASE YOLI-RELATED"/>
    <property type="match status" value="1"/>
</dbReference>
<organism evidence="2 3">
    <name type="scientific">Rugosimonospora acidiphila</name>
    <dbReference type="NCBI Taxonomy" id="556531"/>
    <lineage>
        <taxon>Bacteria</taxon>
        <taxon>Bacillati</taxon>
        <taxon>Actinomycetota</taxon>
        <taxon>Actinomycetes</taxon>
        <taxon>Micromonosporales</taxon>
        <taxon>Micromonosporaceae</taxon>
        <taxon>Rugosimonospora</taxon>
    </lineage>
</organism>
<dbReference type="SUPFAM" id="SSF54427">
    <property type="entry name" value="NTF2-like"/>
    <property type="match status" value="1"/>
</dbReference>
<dbReference type="InterPro" id="IPR037479">
    <property type="entry name" value="Tauto_MSAD"/>
</dbReference>
<dbReference type="RefSeq" id="WP_345630354.1">
    <property type="nucleotide sequence ID" value="NZ_BAABJQ010000008.1"/>
</dbReference>
<dbReference type="Pfam" id="PF12680">
    <property type="entry name" value="SnoaL_2"/>
    <property type="match status" value="1"/>
</dbReference>
<proteinExistence type="predicted"/>